<comment type="caution">
    <text evidence="2">The sequence shown here is derived from an EMBL/GenBank/DDBJ whole genome shotgun (WGS) entry which is preliminary data.</text>
</comment>
<reference evidence="2 3" key="1">
    <citation type="submission" date="2016-08" db="EMBL/GenBank/DDBJ databases">
        <title>Genome of Bacillus solimangrovi GH2-4.</title>
        <authorList>
            <person name="Lim S."/>
            <person name="Kim B.-C."/>
        </authorList>
    </citation>
    <scope>NUCLEOTIDE SEQUENCE [LARGE SCALE GENOMIC DNA]</scope>
    <source>
        <strain evidence="2 3">GH2-4</strain>
    </source>
</reference>
<name>A0A1E5LEH0_9BACI</name>
<evidence type="ECO:0000259" key="1">
    <source>
        <dbReference type="Pfam" id="PF03167"/>
    </source>
</evidence>
<dbReference type="InterPro" id="IPR005122">
    <property type="entry name" value="Uracil-DNA_glycosylase-like"/>
</dbReference>
<protein>
    <recommendedName>
        <fullName evidence="1">Uracil-DNA glycosylase-like domain-containing protein</fullName>
    </recommendedName>
</protein>
<evidence type="ECO:0000313" key="3">
    <source>
        <dbReference type="Proteomes" id="UP000095209"/>
    </source>
</evidence>
<dbReference type="InterPro" id="IPR036895">
    <property type="entry name" value="Uracil-DNA_glycosylase-like_sf"/>
</dbReference>
<dbReference type="Gene3D" id="3.40.470.10">
    <property type="entry name" value="Uracil-DNA glycosylase-like domain"/>
    <property type="match status" value="1"/>
</dbReference>
<dbReference type="EMBL" id="MJEH01000027">
    <property type="protein sequence ID" value="OEH92473.1"/>
    <property type="molecule type" value="Genomic_DNA"/>
</dbReference>
<dbReference type="Proteomes" id="UP000095209">
    <property type="component" value="Unassembled WGS sequence"/>
</dbReference>
<sequence length="219" mass="25502">MLFTEMMNELSEQYLVPDANMTNASIIFILESPHVQEVKHGVPVAGASGITMTKQLLGNECKQPLGLIVKAHLNEGIHNEIGKVGLMNICQIPMQRTAYQKDDIESYLPMFDIIEEIRTANHKERFKNETYNEVQTLILEHFLKRLRNVESESCILIPCGRFAQKFFRLAQKIDKDRNWKTIEEVPHPSYNSWSRERYKNVIDKVIKSYHEINQIKDIK</sequence>
<gene>
    <name evidence="2" type="ORF">BFG57_15550</name>
</gene>
<proteinExistence type="predicted"/>
<feature type="domain" description="Uracil-DNA glycosylase-like" evidence="1">
    <location>
        <begin position="23"/>
        <end position="197"/>
    </location>
</feature>
<keyword evidence="3" id="KW-1185">Reference proteome</keyword>
<dbReference type="AlphaFoldDB" id="A0A1E5LEH0"/>
<accession>A0A1E5LEH0</accession>
<organism evidence="2 3">
    <name type="scientific">Bacillus solimangrovi</name>
    <dbReference type="NCBI Taxonomy" id="1305675"/>
    <lineage>
        <taxon>Bacteria</taxon>
        <taxon>Bacillati</taxon>
        <taxon>Bacillota</taxon>
        <taxon>Bacilli</taxon>
        <taxon>Bacillales</taxon>
        <taxon>Bacillaceae</taxon>
        <taxon>Bacillus</taxon>
    </lineage>
</organism>
<dbReference type="Pfam" id="PF03167">
    <property type="entry name" value="UDG"/>
    <property type="match status" value="1"/>
</dbReference>
<dbReference type="SUPFAM" id="SSF52141">
    <property type="entry name" value="Uracil-DNA glycosylase-like"/>
    <property type="match status" value="1"/>
</dbReference>
<evidence type="ECO:0000313" key="2">
    <source>
        <dbReference type="EMBL" id="OEH92473.1"/>
    </source>
</evidence>